<name>A0AAJ7RP71_CEPCN</name>
<proteinExistence type="predicted"/>
<accession>A0AAJ7RP71</accession>
<dbReference type="RefSeq" id="XP_024944560.1">
    <property type="nucleotide sequence ID" value="XM_025088792.1"/>
</dbReference>
<gene>
    <name evidence="3" type="primary">LOC112494921</name>
</gene>
<dbReference type="Proteomes" id="UP000694920">
    <property type="component" value="Unplaced"/>
</dbReference>
<dbReference type="KEGG" id="ccin:112494921"/>
<keyword evidence="2" id="KW-1185">Reference proteome</keyword>
<protein>
    <submittedName>
        <fullName evidence="3">Uncharacterized protein LOC112494921</fullName>
    </submittedName>
</protein>
<feature type="compositionally biased region" description="Basic residues" evidence="1">
    <location>
        <begin position="10"/>
        <end position="22"/>
    </location>
</feature>
<evidence type="ECO:0000313" key="2">
    <source>
        <dbReference type="Proteomes" id="UP000694920"/>
    </source>
</evidence>
<dbReference type="AlphaFoldDB" id="A0AAJ7RP71"/>
<feature type="region of interest" description="Disordered" evidence="1">
    <location>
        <begin position="1"/>
        <end position="30"/>
    </location>
</feature>
<reference evidence="3" key="1">
    <citation type="submission" date="2025-08" db="UniProtKB">
        <authorList>
            <consortium name="RefSeq"/>
        </authorList>
    </citation>
    <scope>IDENTIFICATION</scope>
</reference>
<organism evidence="2 3">
    <name type="scientific">Cephus cinctus</name>
    <name type="common">Wheat stem sawfly</name>
    <dbReference type="NCBI Taxonomy" id="211228"/>
    <lineage>
        <taxon>Eukaryota</taxon>
        <taxon>Metazoa</taxon>
        <taxon>Ecdysozoa</taxon>
        <taxon>Arthropoda</taxon>
        <taxon>Hexapoda</taxon>
        <taxon>Insecta</taxon>
        <taxon>Pterygota</taxon>
        <taxon>Neoptera</taxon>
        <taxon>Endopterygota</taxon>
        <taxon>Hymenoptera</taxon>
        <taxon>Cephoidea</taxon>
        <taxon>Cephidae</taxon>
        <taxon>Cephus</taxon>
    </lineage>
</organism>
<sequence length="148" mass="17096">MLKKTGGMKSKPRPLRARRPLQKHQAPTTSSPLAVSFLKANATRLYTRFPRACYGLNTESIPYFVNQRPAPFSRVSESAYKGSTRYIAPTNIPIIDTLQRRRCCLAHEKRYEENCFYSHTQSNYDMQCHRLAERPIRTIDEHSFSAKA</sequence>
<evidence type="ECO:0000313" key="3">
    <source>
        <dbReference type="RefSeq" id="XP_024944560.1"/>
    </source>
</evidence>
<dbReference type="GeneID" id="112494921"/>
<evidence type="ECO:0000256" key="1">
    <source>
        <dbReference type="SAM" id="MobiDB-lite"/>
    </source>
</evidence>